<accession>A0ABP0YTY3</accession>
<organism evidence="2 3">
    <name type="scientific">Citrullus colocynthis</name>
    <name type="common">colocynth</name>
    <dbReference type="NCBI Taxonomy" id="252529"/>
    <lineage>
        <taxon>Eukaryota</taxon>
        <taxon>Viridiplantae</taxon>
        <taxon>Streptophyta</taxon>
        <taxon>Embryophyta</taxon>
        <taxon>Tracheophyta</taxon>
        <taxon>Spermatophyta</taxon>
        <taxon>Magnoliopsida</taxon>
        <taxon>eudicotyledons</taxon>
        <taxon>Gunneridae</taxon>
        <taxon>Pentapetalae</taxon>
        <taxon>rosids</taxon>
        <taxon>fabids</taxon>
        <taxon>Cucurbitales</taxon>
        <taxon>Cucurbitaceae</taxon>
        <taxon>Benincaseae</taxon>
        <taxon>Citrullus</taxon>
    </lineage>
</organism>
<dbReference type="EMBL" id="OZ021739">
    <property type="protein sequence ID" value="CAK9322748.1"/>
    <property type="molecule type" value="Genomic_DNA"/>
</dbReference>
<feature type="compositionally biased region" description="Basic and acidic residues" evidence="1">
    <location>
        <begin position="43"/>
        <end position="72"/>
    </location>
</feature>
<evidence type="ECO:0000313" key="2">
    <source>
        <dbReference type="EMBL" id="CAK9322748.1"/>
    </source>
</evidence>
<protein>
    <submittedName>
        <fullName evidence="2">Uncharacterized protein</fullName>
    </submittedName>
</protein>
<gene>
    <name evidence="2" type="ORF">CITCOLO1_LOCUS14911</name>
</gene>
<evidence type="ECO:0000256" key="1">
    <source>
        <dbReference type="SAM" id="MobiDB-lite"/>
    </source>
</evidence>
<dbReference type="Proteomes" id="UP001642487">
    <property type="component" value="Chromosome 5"/>
</dbReference>
<keyword evidence="3" id="KW-1185">Reference proteome</keyword>
<sequence>MGGLIIQVYMGFLPSPFSQTKSHKFIINKHNMSGFIEKIGEKLHIGGDHNKGEHHDAHKGEHHDAHKGEHHDEHKKHGKSEEHHGEGHKEGLIDKIKDKIHGDHDDKGEKKKKKEKKKKDEHHHHDGGHSSSDSDSD</sequence>
<evidence type="ECO:0000313" key="3">
    <source>
        <dbReference type="Proteomes" id="UP001642487"/>
    </source>
</evidence>
<feature type="compositionally biased region" description="Basic residues" evidence="1">
    <location>
        <begin position="110"/>
        <end position="122"/>
    </location>
</feature>
<name>A0ABP0YTY3_9ROSI</name>
<reference evidence="2 3" key="1">
    <citation type="submission" date="2024-03" db="EMBL/GenBank/DDBJ databases">
        <authorList>
            <person name="Gkanogiannis A."/>
            <person name="Becerra Lopez-Lavalle L."/>
        </authorList>
    </citation>
    <scope>NUCLEOTIDE SEQUENCE [LARGE SCALE GENOMIC DNA]</scope>
</reference>
<dbReference type="PANTHER" id="PTHR34941:SF1">
    <property type="entry name" value="DEHYDRIN HIRD11"/>
    <property type="match status" value="1"/>
</dbReference>
<proteinExistence type="predicted"/>
<feature type="compositionally biased region" description="Basic and acidic residues" evidence="1">
    <location>
        <begin position="79"/>
        <end position="109"/>
    </location>
</feature>
<feature type="region of interest" description="Disordered" evidence="1">
    <location>
        <begin position="43"/>
        <end position="137"/>
    </location>
</feature>
<dbReference type="PANTHER" id="PTHR34941">
    <property type="entry name" value="DEHYDRIN HIRD11"/>
    <property type="match status" value="1"/>
</dbReference>
<dbReference type="InterPro" id="IPR039285">
    <property type="entry name" value="HIRD11-like"/>
</dbReference>